<sequence>MNSIERIDEFLRLQDKGIPLEEIASTLGVKPQTLKRSLNKNGYKNVKGKYLKKDICESNASVQVAFEDTNLIEQKNSNNTKTTRADTKKKKTVVKSKKENQKEKNTLEKSLKTNANSKTKNKSKKDKKINLTQEDLDKLCEVYDWYLEVKDFKSLKRKTRKKDINIDFNETEDKTISIKVDKGVWEDFLRLCSNSNYDRKTLVTQALNDFMKAHKDLL</sequence>
<protein>
    <submittedName>
        <fullName evidence="3">DNA-binding protein</fullName>
    </submittedName>
</protein>
<dbReference type="InterPro" id="IPR000551">
    <property type="entry name" value="MerR-type_HTH_dom"/>
</dbReference>
<dbReference type="GO" id="GO:0003677">
    <property type="term" value="F:DNA binding"/>
    <property type="evidence" value="ECO:0007669"/>
    <property type="project" value="UniProtKB-KW"/>
</dbReference>
<accession>A0ABS6DYF6</accession>
<feature type="region of interest" description="Disordered" evidence="1">
    <location>
        <begin position="77"/>
        <end position="126"/>
    </location>
</feature>
<dbReference type="EMBL" id="JAHLOQ010000031">
    <property type="protein sequence ID" value="MBU5336883.1"/>
    <property type="molecule type" value="Genomic_DNA"/>
</dbReference>
<evidence type="ECO:0000259" key="2">
    <source>
        <dbReference type="PROSITE" id="PS50937"/>
    </source>
</evidence>
<organism evidence="3 4">
    <name type="scientific">Intestinibacter bartlettii</name>
    <dbReference type="NCBI Taxonomy" id="261299"/>
    <lineage>
        <taxon>Bacteria</taxon>
        <taxon>Bacillati</taxon>
        <taxon>Bacillota</taxon>
        <taxon>Clostridia</taxon>
        <taxon>Peptostreptococcales</taxon>
        <taxon>Peptostreptococcaceae</taxon>
        <taxon>Intestinibacter</taxon>
    </lineage>
</organism>
<proteinExistence type="predicted"/>
<feature type="domain" description="HTH merR-type" evidence="2">
    <location>
        <begin position="1"/>
        <end position="29"/>
    </location>
</feature>
<name>A0ABS6DYF6_9FIRM</name>
<gene>
    <name evidence="3" type="ORF">KQI20_10570</name>
</gene>
<feature type="compositionally biased region" description="Basic and acidic residues" evidence="1">
    <location>
        <begin position="96"/>
        <end position="111"/>
    </location>
</feature>
<evidence type="ECO:0000256" key="1">
    <source>
        <dbReference type="SAM" id="MobiDB-lite"/>
    </source>
</evidence>
<comment type="caution">
    <text evidence="3">The sequence shown here is derived from an EMBL/GenBank/DDBJ whole genome shotgun (WGS) entry which is preliminary data.</text>
</comment>
<dbReference type="PROSITE" id="PS50937">
    <property type="entry name" value="HTH_MERR_2"/>
    <property type="match status" value="1"/>
</dbReference>
<dbReference type="Proteomes" id="UP001196301">
    <property type="component" value="Unassembled WGS sequence"/>
</dbReference>
<keyword evidence="4" id="KW-1185">Reference proteome</keyword>
<dbReference type="RefSeq" id="WP_216570797.1">
    <property type="nucleotide sequence ID" value="NZ_JAHLOQ010000031.1"/>
</dbReference>
<reference evidence="3 4" key="1">
    <citation type="submission" date="2021-06" db="EMBL/GenBank/DDBJ databases">
        <authorList>
            <person name="Sun Q."/>
            <person name="Li D."/>
        </authorList>
    </citation>
    <scope>NUCLEOTIDE SEQUENCE [LARGE SCALE GENOMIC DNA]</scope>
    <source>
        <strain evidence="3 4">N19</strain>
    </source>
</reference>
<evidence type="ECO:0000313" key="3">
    <source>
        <dbReference type="EMBL" id="MBU5336883.1"/>
    </source>
</evidence>
<evidence type="ECO:0000313" key="4">
    <source>
        <dbReference type="Proteomes" id="UP001196301"/>
    </source>
</evidence>
<keyword evidence="3" id="KW-0238">DNA-binding</keyword>